<organism evidence="1 2">
    <name type="scientific">Lactuca virosa</name>
    <dbReference type="NCBI Taxonomy" id="75947"/>
    <lineage>
        <taxon>Eukaryota</taxon>
        <taxon>Viridiplantae</taxon>
        <taxon>Streptophyta</taxon>
        <taxon>Embryophyta</taxon>
        <taxon>Tracheophyta</taxon>
        <taxon>Spermatophyta</taxon>
        <taxon>Magnoliopsida</taxon>
        <taxon>eudicotyledons</taxon>
        <taxon>Gunneridae</taxon>
        <taxon>Pentapetalae</taxon>
        <taxon>asterids</taxon>
        <taxon>campanulids</taxon>
        <taxon>Asterales</taxon>
        <taxon>Asteraceae</taxon>
        <taxon>Cichorioideae</taxon>
        <taxon>Cichorieae</taxon>
        <taxon>Lactucinae</taxon>
        <taxon>Lactuca</taxon>
    </lineage>
</organism>
<sequence>MAELRPPRNTITRNLPQEILFFQILLPRLPVKALPNAMCVCKKWYLFLKSGTGKSQYSDKSSGLLLWNPLTDEYKNLSNKGCHDKECYTTIEQGRGTLIKSYSVMRFHTKTEEFTEIAMPSFGNQMTRCLGFMVLRGCIHFCIVILIGKENDIANRQCSEMIELWRMDGDKDWTKVLTYGPMSFSLLGGSILHFMRNGNLLLQNEGNVYVFDMKKDTKEIVFTCHPINPPNMYEAHQRRMDCDIPPLGKYIEIPCHPIGTPYMYVVTPSY</sequence>
<dbReference type="EMBL" id="CAKMRJ010000001">
    <property type="protein sequence ID" value="CAH1413187.1"/>
    <property type="molecule type" value="Genomic_DNA"/>
</dbReference>
<dbReference type="PANTHER" id="PTHR31672">
    <property type="entry name" value="BNACNNG10540D PROTEIN"/>
    <property type="match status" value="1"/>
</dbReference>
<dbReference type="SUPFAM" id="SSF81383">
    <property type="entry name" value="F-box domain"/>
    <property type="match status" value="1"/>
</dbReference>
<evidence type="ECO:0008006" key="3">
    <source>
        <dbReference type="Google" id="ProtNLM"/>
    </source>
</evidence>
<keyword evidence="2" id="KW-1185">Reference proteome</keyword>
<dbReference type="Proteomes" id="UP001157418">
    <property type="component" value="Unassembled WGS sequence"/>
</dbReference>
<dbReference type="InterPro" id="IPR036047">
    <property type="entry name" value="F-box-like_dom_sf"/>
</dbReference>
<comment type="caution">
    <text evidence="1">The sequence shown here is derived from an EMBL/GenBank/DDBJ whole genome shotgun (WGS) entry which is preliminary data.</text>
</comment>
<dbReference type="AlphaFoldDB" id="A0AAU9LFV2"/>
<accession>A0AAU9LFV2</accession>
<name>A0AAU9LFV2_9ASTR</name>
<dbReference type="InterPro" id="IPR050796">
    <property type="entry name" value="SCF_F-box_component"/>
</dbReference>
<protein>
    <recommendedName>
        <fullName evidence="3">F-box domain-containing protein</fullName>
    </recommendedName>
</protein>
<dbReference type="InterPro" id="IPR011043">
    <property type="entry name" value="Gal_Oxase/kelch_b-propeller"/>
</dbReference>
<dbReference type="SUPFAM" id="SSF50965">
    <property type="entry name" value="Galactose oxidase, central domain"/>
    <property type="match status" value="1"/>
</dbReference>
<reference evidence="1 2" key="1">
    <citation type="submission" date="2022-01" db="EMBL/GenBank/DDBJ databases">
        <authorList>
            <person name="Xiong W."/>
            <person name="Schranz E."/>
        </authorList>
    </citation>
    <scope>NUCLEOTIDE SEQUENCE [LARGE SCALE GENOMIC DNA]</scope>
</reference>
<evidence type="ECO:0000313" key="2">
    <source>
        <dbReference type="Proteomes" id="UP001157418"/>
    </source>
</evidence>
<proteinExistence type="predicted"/>
<gene>
    <name evidence="1" type="ORF">LVIROSA_LOCUS1158</name>
</gene>
<evidence type="ECO:0000313" key="1">
    <source>
        <dbReference type="EMBL" id="CAH1413187.1"/>
    </source>
</evidence>
<dbReference type="PANTHER" id="PTHR31672:SF13">
    <property type="entry name" value="F-BOX PROTEIN CPR30-LIKE"/>
    <property type="match status" value="1"/>
</dbReference>